<sequence length="50" mass="5175">MSKITILALALVCGLTLTGFAEAGFEEDVIPTSAGDLSITFIGHGTLMFT</sequence>
<name>X0X3L4_9ZZZZ</name>
<gene>
    <name evidence="1" type="ORF">S01H1_58434</name>
</gene>
<evidence type="ECO:0000313" key="1">
    <source>
        <dbReference type="EMBL" id="GAG19591.1"/>
    </source>
</evidence>
<reference evidence="1" key="1">
    <citation type="journal article" date="2014" name="Front. Microbiol.">
        <title>High frequency of phylogenetically diverse reductive dehalogenase-homologous genes in deep subseafloor sedimentary metagenomes.</title>
        <authorList>
            <person name="Kawai M."/>
            <person name="Futagami T."/>
            <person name="Toyoda A."/>
            <person name="Takaki Y."/>
            <person name="Nishi S."/>
            <person name="Hori S."/>
            <person name="Arai W."/>
            <person name="Tsubouchi T."/>
            <person name="Morono Y."/>
            <person name="Uchiyama I."/>
            <person name="Ito T."/>
            <person name="Fujiyama A."/>
            <person name="Inagaki F."/>
            <person name="Takami H."/>
        </authorList>
    </citation>
    <scope>NUCLEOTIDE SEQUENCE</scope>
    <source>
        <strain evidence="1">Expedition CK06-06</strain>
    </source>
</reference>
<protein>
    <submittedName>
        <fullName evidence="1">Uncharacterized protein</fullName>
    </submittedName>
</protein>
<dbReference type="EMBL" id="BARS01038174">
    <property type="protein sequence ID" value="GAG19591.1"/>
    <property type="molecule type" value="Genomic_DNA"/>
</dbReference>
<organism evidence="1">
    <name type="scientific">marine sediment metagenome</name>
    <dbReference type="NCBI Taxonomy" id="412755"/>
    <lineage>
        <taxon>unclassified sequences</taxon>
        <taxon>metagenomes</taxon>
        <taxon>ecological metagenomes</taxon>
    </lineage>
</organism>
<feature type="non-terminal residue" evidence="1">
    <location>
        <position position="50"/>
    </location>
</feature>
<accession>X0X3L4</accession>
<proteinExistence type="predicted"/>
<dbReference type="AlphaFoldDB" id="X0X3L4"/>
<comment type="caution">
    <text evidence="1">The sequence shown here is derived from an EMBL/GenBank/DDBJ whole genome shotgun (WGS) entry which is preliminary data.</text>
</comment>